<keyword evidence="3" id="KW-1185">Reference proteome</keyword>
<gene>
    <name evidence="2" type="ORF">PCANC_00846</name>
</gene>
<dbReference type="Proteomes" id="UP000235388">
    <property type="component" value="Unassembled WGS sequence"/>
</dbReference>
<accession>A0A2N5W7R4</accession>
<keyword evidence="1" id="KW-0812">Transmembrane</keyword>
<evidence type="ECO:0000313" key="2">
    <source>
        <dbReference type="EMBL" id="PLW58286.1"/>
    </source>
</evidence>
<dbReference type="EMBL" id="PGCJ01000004">
    <property type="protein sequence ID" value="PLW58286.1"/>
    <property type="molecule type" value="Genomic_DNA"/>
</dbReference>
<reference evidence="2 3" key="1">
    <citation type="submission" date="2017-11" db="EMBL/GenBank/DDBJ databases">
        <title>De novo assembly and phasing of dikaryotic genomes from two isolates of Puccinia coronata f. sp. avenae, the causal agent of oat crown rust.</title>
        <authorList>
            <person name="Miller M.E."/>
            <person name="Zhang Y."/>
            <person name="Omidvar V."/>
            <person name="Sperschneider J."/>
            <person name="Schwessinger B."/>
            <person name="Raley C."/>
            <person name="Palmer J.M."/>
            <person name="Garnica D."/>
            <person name="Upadhyaya N."/>
            <person name="Rathjen J."/>
            <person name="Taylor J.M."/>
            <person name="Park R.F."/>
            <person name="Dodds P.N."/>
            <person name="Hirsch C.D."/>
            <person name="Kianian S.F."/>
            <person name="Figueroa M."/>
        </authorList>
    </citation>
    <scope>NUCLEOTIDE SEQUENCE [LARGE SCALE GENOMIC DNA]</scope>
    <source>
        <strain evidence="2">12NC29</strain>
    </source>
</reference>
<feature type="transmembrane region" description="Helical" evidence="1">
    <location>
        <begin position="79"/>
        <end position="101"/>
    </location>
</feature>
<keyword evidence="1" id="KW-0472">Membrane</keyword>
<evidence type="ECO:0000256" key="1">
    <source>
        <dbReference type="SAM" id="Phobius"/>
    </source>
</evidence>
<proteinExistence type="predicted"/>
<dbReference type="AlphaFoldDB" id="A0A2N5W7R4"/>
<sequence>MIKCLIRQSLDFCAHLSQGLPARKQNPQQGTNGRYIDNKANYRVLTHLSLLLGGERVHPVKLFLLVIGLFHVKISERNLLVAIGFAFIAHAALVVLVHHWFKSINIFVQIHCPICQVDHGPSRIVPSLCFFFKLHKALMTSIGTMSFLNFSK</sequence>
<evidence type="ECO:0000313" key="3">
    <source>
        <dbReference type="Proteomes" id="UP000235388"/>
    </source>
</evidence>
<protein>
    <submittedName>
        <fullName evidence="2">Uncharacterized protein</fullName>
    </submittedName>
</protein>
<organism evidence="2 3">
    <name type="scientific">Puccinia coronata f. sp. avenae</name>
    <dbReference type="NCBI Taxonomy" id="200324"/>
    <lineage>
        <taxon>Eukaryota</taxon>
        <taxon>Fungi</taxon>
        <taxon>Dikarya</taxon>
        <taxon>Basidiomycota</taxon>
        <taxon>Pucciniomycotina</taxon>
        <taxon>Pucciniomycetes</taxon>
        <taxon>Pucciniales</taxon>
        <taxon>Pucciniaceae</taxon>
        <taxon>Puccinia</taxon>
    </lineage>
</organism>
<comment type="caution">
    <text evidence="2">The sequence shown here is derived from an EMBL/GenBank/DDBJ whole genome shotgun (WGS) entry which is preliminary data.</text>
</comment>
<keyword evidence="1" id="KW-1133">Transmembrane helix</keyword>
<name>A0A2N5W7R4_9BASI</name>